<feature type="transmembrane region" description="Helical" evidence="7">
    <location>
        <begin position="265"/>
        <end position="285"/>
    </location>
</feature>
<dbReference type="GO" id="GO:0016020">
    <property type="term" value="C:membrane"/>
    <property type="evidence" value="ECO:0007669"/>
    <property type="project" value="TreeGrafter"/>
</dbReference>
<evidence type="ECO:0000256" key="6">
    <source>
        <dbReference type="ARBA" id="ARBA00023136"/>
    </source>
</evidence>
<dbReference type="GeneID" id="55968687"/>
<feature type="transmembrane region" description="Helical" evidence="7">
    <location>
        <begin position="422"/>
        <end position="441"/>
    </location>
</feature>
<dbReference type="Proteomes" id="UP000749293">
    <property type="component" value="Unassembled WGS sequence"/>
</dbReference>
<dbReference type="GO" id="GO:0012505">
    <property type="term" value="C:endomembrane system"/>
    <property type="evidence" value="ECO:0007669"/>
    <property type="project" value="UniProtKB-SubCell"/>
</dbReference>
<evidence type="ECO:0000313" key="10">
    <source>
        <dbReference type="Proteomes" id="UP000749293"/>
    </source>
</evidence>
<reference evidence="9" key="1">
    <citation type="submission" date="2020-03" db="EMBL/GenBank/DDBJ databases">
        <title>Site-based positive gene gene selection in Geosmithia morbida across the United States reveals a broad range of putative effectors and factors for local host and environmental adapation.</title>
        <authorList>
            <person name="Onufrak A."/>
            <person name="Murdoch R.W."/>
            <person name="Gazis R."/>
            <person name="Huff M."/>
            <person name="Staton M."/>
            <person name="Klingeman W."/>
            <person name="Hadziabdic D."/>
        </authorList>
    </citation>
    <scope>NUCLEOTIDE SEQUENCE</scope>
    <source>
        <strain evidence="9">1262</strain>
    </source>
</reference>
<dbReference type="InterPro" id="IPR020846">
    <property type="entry name" value="MFS_dom"/>
</dbReference>
<feature type="transmembrane region" description="Helical" evidence="7">
    <location>
        <begin position="213"/>
        <end position="233"/>
    </location>
</feature>
<dbReference type="AlphaFoldDB" id="A0A9P4YSR1"/>
<evidence type="ECO:0000256" key="7">
    <source>
        <dbReference type="SAM" id="Phobius"/>
    </source>
</evidence>
<feature type="transmembrane region" description="Helical" evidence="7">
    <location>
        <begin position="147"/>
        <end position="168"/>
    </location>
</feature>
<accession>A0A9P4YSR1</accession>
<feature type="transmembrane region" description="Helical" evidence="7">
    <location>
        <begin position="297"/>
        <end position="318"/>
    </location>
</feature>
<keyword evidence="10" id="KW-1185">Reference proteome</keyword>
<dbReference type="PANTHER" id="PTHR23514:SF3">
    <property type="entry name" value="BYPASS OF STOP CODON PROTEIN 6"/>
    <property type="match status" value="1"/>
</dbReference>
<comment type="subcellular location">
    <subcellularLocation>
        <location evidence="1">Endomembrane system</location>
        <topology evidence="1">Multi-pass membrane protein</topology>
    </subcellularLocation>
</comment>
<dbReference type="FunFam" id="1.20.1250.20:FF:000286">
    <property type="entry name" value="MFS efflux transporter"/>
    <property type="match status" value="1"/>
</dbReference>
<evidence type="ECO:0000256" key="5">
    <source>
        <dbReference type="ARBA" id="ARBA00022989"/>
    </source>
</evidence>
<name>A0A9P4YSR1_9HYPO</name>
<dbReference type="RefSeq" id="XP_035319623.1">
    <property type="nucleotide sequence ID" value="XM_035464437.1"/>
</dbReference>
<feature type="transmembrane region" description="Helical" evidence="7">
    <location>
        <begin position="354"/>
        <end position="377"/>
    </location>
</feature>
<dbReference type="Pfam" id="PF07690">
    <property type="entry name" value="MFS_1"/>
    <property type="match status" value="1"/>
</dbReference>
<evidence type="ECO:0000256" key="2">
    <source>
        <dbReference type="ARBA" id="ARBA00008335"/>
    </source>
</evidence>
<evidence type="ECO:0000256" key="4">
    <source>
        <dbReference type="ARBA" id="ARBA00022692"/>
    </source>
</evidence>
<feature type="transmembrane region" description="Helical" evidence="7">
    <location>
        <begin position="330"/>
        <end position="348"/>
    </location>
</feature>
<evidence type="ECO:0000259" key="8">
    <source>
        <dbReference type="PROSITE" id="PS50850"/>
    </source>
</evidence>
<dbReference type="InterPro" id="IPR051788">
    <property type="entry name" value="MFS_Transporter"/>
</dbReference>
<feature type="domain" description="Major facilitator superfamily (MFS) profile" evidence="8">
    <location>
        <begin position="58"/>
        <end position="443"/>
    </location>
</feature>
<comment type="caution">
    <text evidence="9">The sequence shown here is derived from an EMBL/GenBank/DDBJ whole genome shotgun (WGS) entry which is preliminary data.</text>
</comment>
<dbReference type="EMBL" id="JAANYQ010000014">
    <property type="protein sequence ID" value="KAF4120971.1"/>
    <property type="molecule type" value="Genomic_DNA"/>
</dbReference>
<dbReference type="Gene3D" id="1.20.1250.20">
    <property type="entry name" value="MFS general substrate transporter like domains"/>
    <property type="match status" value="2"/>
</dbReference>
<comment type="similarity">
    <text evidence="2">Belongs to the major facilitator superfamily.</text>
</comment>
<keyword evidence="6 7" id="KW-0472">Membrane</keyword>
<dbReference type="OrthoDB" id="413079at2759"/>
<keyword evidence="4 7" id="KW-0812">Transmembrane</keyword>
<dbReference type="InterPro" id="IPR011701">
    <property type="entry name" value="MFS"/>
</dbReference>
<dbReference type="InterPro" id="IPR036259">
    <property type="entry name" value="MFS_trans_sf"/>
</dbReference>
<dbReference type="PROSITE" id="PS50850">
    <property type="entry name" value="MFS"/>
    <property type="match status" value="1"/>
</dbReference>
<evidence type="ECO:0000256" key="3">
    <source>
        <dbReference type="ARBA" id="ARBA00022448"/>
    </source>
</evidence>
<gene>
    <name evidence="9" type="ORF">GMORB2_2457</name>
</gene>
<dbReference type="PANTHER" id="PTHR23514">
    <property type="entry name" value="BYPASS OF STOP CODON PROTEIN 6"/>
    <property type="match status" value="1"/>
</dbReference>
<dbReference type="SUPFAM" id="SSF103473">
    <property type="entry name" value="MFS general substrate transporter"/>
    <property type="match status" value="1"/>
</dbReference>
<keyword evidence="5 7" id="KW-1133">Transmembrane helix</keyword>
<keyword evidence="3" id="KW-0813">Transport</keyword>
<dbReference type="GO" id="GO:0022857">
    <property type="term" value="F:transmembrane transporter activity"/>
    <property type="evidence" value="ECO:0007669"/>
    <property type="project" value="InterPro"/>
</dbReference>
<feature type="transmembrane region" description="Helical" evidence="7">
    <location>
        <begin position="389"/>
        <end position="410"/>
    </location>
</feature>
<feature type="transmembrane region" description="Helical" evidence="7">
    <location>
        <begin position="180"/>
        <end position="201"/>
    </location>
</feature>
<proteinExistence type="inferred from homology"/>
<protein>
    <submittedName>
        <fullName evidence="9">Major Facilitator Superfamily</fullName>
    </submittedName>
</protein>
<sequence length="456" mass="49058">MASATEPPTDDGSAINISNVSKVVDPNWVADEETPLLAECPHRAADNEDEQEAWHTPSINAWRFGCVNLTFLVMGMNDASVGIEPYYGISYRTVSTLFIVPFFGYVFAAVMNGWLHVTVGQRGIAIMGVVGRLTGYIPMALHPRQFYLLPICMFFTGFGNGVNGSSWNAWVGNLRNTNELLGIIHGAYGVGGILGPLVASYMVSKAGLSWYTYYYVMIGMSTLELVLGASSFWDATGAVYRQRHKIDEDGVAVSAKMILSKPTPWLVALFLFGYVGVEVSLGGWIPTFMIEVRHADSFTAGLVATMFWIGLALGRVVLGFITGRIGEKMAVVAYLFLCAVFQVLYWMVPSVEASAISVAMLGFFLGPLFPAVIVVVTKLLPADQHVATIGLASAIGGSGAALFPFMVGAIAEDSGVGVLQPFILALIGSIALIWLILPGGLRKGGLEKARKERLSM</sequence>
<evidence type="ECO:0000256" key="1">
    <source>
        <dbReference type="ARBA" id="ARBA00004127"/>
    </source>
</evidence>
<organism evidence="9 10">
    <name type="scientific">Geosmithia morbida</name>
    <dbReference type="NCBI Taxonomy" id="1094350"/>
    <lineage>
        <taxon>Eukaryota</taxon>
        <taxon>Fungi</taxon>
        <taxon>Dikarya</taxon>
        <taxon>Ascomycota</taxon>
        <taxon>Pezizomycotina</taxon>
        <taxon>Sordariomycetes</taxon>
        <taxon>Hypocreomycetidae</taxon>
        <taxon>Hypocreales</taxon>
        <taxon>Bionectriaceae</taxon>
        <taxon>Geosmithia</taxon>
    </lineage>
</organism>
<evidence type="ECO:0000313" key="9">
    <source>
        <dbReference type="EMBL" id="KAF4120971.1"/>
    </source>
</evidence>
<feature type="transmembrane region" description="Helical" evidence="7">
    <location>
        <begin position="89"/>
        <end position="111"/>
    </location>
</feature>